<feature type="transmembrane region" description="Helical" evidence="6">
    <location>
        <begin position="63"/>
        <end position="84"/>
    </location>
</feature>
<dbReference type="RefSeq" id="WP_330197426.1">
    <property type="nucleotide sequence ID" value="NZ_JAZDRP010000001.1"/>
</dbReference>
<evidence type="ECO:0000256" key="6">
    <source>
        <dbReference type="SAM" id="Phobius"/>
    </source>
</evidence>
<evidence type="ECO:0000256" key="2">
    <source>
        <dbReference type="ARBA" id="ARBA00022692"/>
    </source>
</evidence>
<keyword evidence="3 6" id="KW-1133">Transmembrane helix</keyword>
<feature type="transmembrane region" description="Helical" evidence="6">
    <location>
        <begin position="6"/>
        <end position="24"/>
    </location>
</feature>
<evidence type="ECO:0000313" key="7">
    <source>
        <dbReference type="EMBL" id="MEE2524758.1"/>
    </source>
</evidence>
<organism evidence="7 8">
    <name type="scientific">Hyphobacterium lacteum</name>
    <dbReference type="NCBI Taxonomy" id="3116575"/>
    <lineage>
        <taxon>Bacteria</taxon>
        <taxon>Pseudomonadati</taxon>
        <taxon>Pseudomonadota</taxon>
        <taxon>Alphaproteobacteria</taxon>
        <taxon>Maricaulales</taxon>
        <taxon>Maricaulaceae</taxon>
        <taxon>Hyphobacterium</taxon>
    </lineage>
</organism>
<feature type="transmembrane region" description="Helical" evidence="6">
    <location>
        <begin position="105"/>
        <end position="128"/>
    </location>
</feature>
<sequence>MGGLTPIDGAILLFIGASAYHALVRGFVSEALSMTAAIVAAIAALWSRPLFVTLADDFVPGGWIANLVTLGIVFTLVFMAVSFLTAPMRANVKRGDDVGFVDRTLGFFFGIVRALLALGFFLIIASLANAGQPPSQLTNAQLYPLVNTSARLLQSLAPGDSRIGQTDPISPAETPDRRSEESYDERDRNRLDDLIGDASEDDDG</sequence>
<comment type="caution">
    <text evidence="7">The sequence shown here is derived from an EMBL/GenBank/DDBJ whole genome shotgun (WGS) entry which is preliminary data.</text>
</comment>
<dbReference type="Pfam" id="PF02674">
    <property type="entry name" value="Colicin_V"/>
    <property type="match status" value="1"/>
</dbReference>
<comment type="subcellular location">
    <subcellularLocation>
        <location evidence="1">Membrane</location>
        <topology evidence="1">Multi-pass membrane protein</topology>
    </subcellularLocation>
</comment>
<evidence type="ECO:0000256" key="3">
    <source>
        <dbReference type="ARBA" id="ARBA00022989"/>
    </source>
</evidence>
<keyword evidence="8" id="KW-1185">Reference proteome</keyword>
<evidence type="ECO:0000256" key="1">
    <source>
        <dbReference type="ARBA" id="ARBA00004141"/>
    </source>
</evidence>
<dbReference type="Proteomes" id="UP001354971">
    <property type="component" value="Unassembled WGS sequence"/>
</dbReference>
<name>A0ABU7LLJ8_9PROT</name>
<feature type="transmembrane region" description="Helical" evidence="6">
    <location>
        <begin position="31"/>
        <end position="51"/>
    </location>
</feature>
<keyword evidence="4 6" id="KW-0472">Membrane</keyword>
<gene>
    <name evidence="7" type="ORF">V0U79_00135</name>
</gene>
<proteinExistence type="predicted"/>
<dbReference type="PANTHER" id="PTHR36926:SF1">
    <property type="entry name" value="COLICIN V PRODUCTION PROTEIN"/>
    <property type="match status" value="1"/>
</dbReference>
<evidence type="ECO:0000256" key="4">
    <source>
        <dbReference type="ARBA" id="ARBA00023136"/>
    </source>
</evidence>
<feature type="compositionally biased region" description="Acidic residues" evidence="5">
    <location>
        <begin position="194"/>
        <end position="204"/>
    </location>
</feature>
<dbReference type="InterPro" id="IPR003825">
    <property type="entry name" value="Colicin-V_CvpA"/>
</dbReference>
<feature type="region of interest" description="Disordered" evidence="5">
    <location>
        <begin position="157"/>
        <end position="204"/>
    </location>
</feature>
<feature type="compositionally biased region" description="Basic and acidic residues" evidence="5">
    <location>
        <begin position="174"/>
        <end position="193"/>
    </location>
</feature>
<accession>A0ABU7LLJ8</accession>
<protein>
    <submittedName>
        <fullName evidence="7">CvpA family protein</fullName>
    </submittedName>
</protein>
<dbReference type="EMBL" id="JAZDRP010000001">
    <property type="protein sequence ID" value="MEE2524758.1"/>
    <property type="molecule type" value="Genomic_DNA"/>
</dbReference>
<dbReference type="InterPro" id="IPR052719">
    <property type="entry name" value="CvpA-like"/>
</dbReference>
<reference evidence="7 8" key="1">
    <citation type="submission" date="2024-01" db="EMBL/GenBank/DDBJ databases">
        <title>Hyphobacterium bacterium isolated from marine sediment.</title>
        <authorList>
            <person name="Zhao S."/>
        </authorList>
    </citation>
    <scope>NUCLEOTIDE SEQUENCE [LARGE SCALE GENOMIC DNA]</scope>
    <source>
        <strain evidence="8">HN65</strain>
    </source>
</reference>
<evidence type="ECO:0000256" key="5">
    <source>
        <dbReference type="SAM" id="MobiDB-lite"/>
    </source>
</evidence>
<keyword evidence="2 6" id="KW-0812">Transmembrane</keyword>
<dbReference type="PANTHER" id="PTHR36926">
    <property type="entry name" value="COLICIN V PRODUCTION PROTEIN"/>
    <property type="match status" value="1"/>
</dbReference>
<evidence type="ECO:0000313" key="8">
    <source>
        <dbReference type="Proteomes" id="UP001354971"/>
    </source>
</evidence>